<dbReference type="GeneID" id="77264733"/>
<sequence>MSNNTDINNGRKRSTAILLALFTGFVGGHKFYLGRPIQGILCILLVFSGLSFLWAIIDVFRLIFMSNEKFNLNYNTVNNDSGLKKRSYIETIIVTCFVLFNIVMAVYLFSIYDRAGLIIGDWSQIPLLAIPFVKAQIDDTILKWIAGDIILGLFLFFIRKKKSN</sequence>
<dbReference type="EMBL" id="UGGZ01000001">
    <property type="protein sequence ID" value="STO37568.1"/>
    <property type="molecule type" value="Genomic_DNA"/>
</dbReference>
<keyword evidence="4 5" id="KW-0472">Membrane</keyword>
<protein>
    <submittedName>
        <fullName evidence="7">TM2 domain</fullName>
    </submittedName>
</protein>
<evidence type="ECO:0000259" key="6">
    <source>
        <dbReference type="Pfam" id="PF05154"/>
    </source>
</evidence>
<feature type="transmembrane region" description="Helical" evidence="5">
    <location>
        <begin position="38"/>
        <end position="64"/>
    </location>
</feature>
<evidence type="ECO:0000256" key="5">
    <source>
        <dbReference type="SAM" id="Phobius"/>
    </source>
</evidence>
<keyword evidence="2 5" id="KW-0812">Transmembrane</keyword>
<dbReference type="AlphaFoldDB" id="A0A377H5E1"/>
<dbReference type="Proteomes" id="UP000254232">
    <property type="component" value="Unassembled WGS sequence"/>
</dbReference>
<evidence type="ECO:0000256" key="1">
    <source>
        <dbReference type="ARBA" id="ARBA00004141"/>
    </source>
</evidence>
<evidence type="ECO:0000256" key="4">
    <source>
        <dbReference type="ARBA" id="ARBA00023136"/>
    </source>
</evidence>
<evidence type="ECO:0000313" key="7">
    <source>
        <dbReference type="EMBL" id="STO37568.1"/>
    </source>
</evidence>
<dbReference type="RefSeq" id="WP_018346267.1">
    <property type="nucleotide sequence ID" value="NZ_UGGZ01000001.1"/>
</dbReference>
<evidence type="ECO:0000313" key="8">
    <source>
        <dbReference type="Proteomes" id="UP000254232"/>
    </source>
</evidence>
<evidence type="ECO:0000256" key="2">
    <source>
        <dbReference type="ARBA" id="ARBA00022692"/>
    </source>
</evidence>
<dbReference type="Pfam" id="PF05154">
    <property type="entry name" value="TM2"/>
    <property type="match status" value="1"/>
</dbReference>
<reference evidence="7 8" key="1">
    <citation type="submission" date="2018-06" db="EMBL/GenBank/DDBJ databases">
        <authorList>
            <consortium name="Pathogen Informatics"/>
            <person name="Doyle S."/>
        </authorList>
    </citation>
    <scope>NUCLEOTIDE SEQUENCE [LARGE SCALE GENOMIC DNA]</scope>
    <source>
        <strain evidence="7 8">NCTC11413</strain>
    </source>
</reference>
<accession>A0A377H5E1</accession>
<gene>
    <name evidence="7" type="ORF">NCTC11413_00681</name>
</gene>
<comment type="subcellular location">
    <subcellularLocation>
        <location evidence="1">Membrane</location>
        <topology evidence="1">Multi-pass membrane protein</topology>
    </subcellularLocation>
</comment>
<evidence type="ECO:0000256" key="3">
    <source>
        <dbReference type="ARBA" id="ARBA00022989"/>
    </source>
</evidence>
<feature type="transmembrane region" description="Helical" evidence="5">
    <location>
        <begin position="141"/>
        <end position="158"/>
    </location>
</feature>
<dbReference type="InterPro" id="IPR007829">
    <property type="entry name" value="TM2"/>
</dbReference>
<keyword evidence="3 5" id="KW-1133">Transmembrane helix</keyword>
<feature type="transmembrane region" description="Helical" evidence="5">
    <location>
        <begin position="92"/>
        <end position="112"/>
    </location>
</feature>
<name>A0A377H5E1_9PAST</name>
<proteinExistence type="predicted"/>
<feature type="domain" description="TM2" evidence="6">
    <location>
        <begin position="10"/>
        <end position="60"/>
    </location>
</feature>
<organism evidence="7 8">
    <name type="scientific">Gallibacterium anatis</name>
    <dbReference type="NCBI Taxonomy" id="750"/>
    <lineage>
        <taxon>Bacteria</taxon>
        <taxon>Pseudomonadati</taxon>
        <taxon>Pseudomonadota</taxon>
        <taxon>Gammaproteobacteria</taxon>
        <taxon>Pasteurellales</taxon>
        <taxon>Pasteurellaceae</taxon>
        <taxon>Gallibacterium</taxon>
    </lineage>
</organism>
<dbReference type="GO" id="GO:0016020">
    <property type="term" value="C:membrane"/>
    <property type="evidence" value="ECO:0007669"/>
    <property type="project" value="UniProtKB-SubCell"/>
</dbReference>